<dbReference type="SMART" id="SM00886">
    <property type="entry name" value="Dabb"/>
    <property type="match status" value="1"/>
</dbReference>
<comment type="caution">
    <text evidence="2">The sequence shown here is derived from an EMBL/GenBank/DDBJ whole genome shotgun (WGS) entry which is preliminary data.</text>
</comment>
<evidence type="ECO:0000313" key="3">
    <source>
        <dbReference type="Proteomes" id="UP000430670"/>
    </source>
</evidence>
<dbReference type="Pfam" id="PF07876">
    <property type="entry name" value="Dabb"/>
    <property type="match status" value="1"/>
</dbReference>
<evidence type="ECO:0000313" key="2">
    <source>
        <dbReference type="EMBL" id="MTV49808.1"/>
    </source>
</evidence>
<dbReference type="AlphaFoldDB" id="A0A6I3SLI4"/>
<dbReference type="Gene3D" id="3.30.70.100">
    <property type="match status" value="1"/>
</dbReference>
<evidence type="ECO:0000259" key="1">
    <source>
        <dbReference type="PROSITE" id="PS51502"/>
    </source>
</evidence>
<gene>
    <name evidence="2" type="ORF">GJ688_12580</name>
</gene>
<dbReference type="PROSITE" id="PS51502">
    <property type="entry name" value="S_R_A_B_BARREL"/>
    <property type="match status" value="1"/>
</dbReference>
<dbReference type="PANTHER" id="PTHR37832:SF1">
    <property type="entry name" value="STRESS-RESPONSE A_B BARREL DOMAIN-CONTAINING PROTEIN"/>
    <property type="match status" value="1"/>
</dbReference>
<dbReference type="InterPro" id="IPR011008">
    <property type="entry name" value="Dimeric_a/b-barrel"/>
</dbReference>
<dbReference type="Proteomes" id="UP000430670">
    <property type="component" value="Unassembled WGS sequence"/>
</dbReference>
<dbReference type="PANTHER" id="PTHR37832">
    <property type="entry name" value="BLL2683 PROTEIN"/>
    <property type="match status" value="1"/>
</dbReference>
<dbReference type="OrthoDB" id="9808130at2"/>
<name>A0A6I3SLI4_HELMO</name>
<dbReference type="InterPro" id="IPR013097">
    <property type="entry name" value="Dabb"/>
</dbReference>
<organism evidence="2 3">
    <name type="scientific">Heliobacterium mobile</name>
    <name type="common">Heliobacillus mobilis</name>
    <dbReference type="NCBI Taxonomy" id="28064"/>
    <lineage>
        <taxon>Bacteria</taxon>
        <taxon>Bacillati</taxon>
        <taxon>Bacillota</taxon>
        <taxon>Clostridia</taxon>
        <taxon>Eubacteriales</taxon>
        <taxon>Heliobacteriaceae</taxon>
        <taxon>Heliobacterium</taxon>
    </lineage>
</organism>
<proteinExistence type="predicted"/>
<dbReference type="RefSeq" id="WP_155476904.1">
    <property type="nucleotide sequence ID" value="NZ_WNKU01000015.1"/>
</dbReference>
<feature type="domain" description="Stress-response A/B barrel" evidence="1">
    <location>
        <begin position="2"/>
        <end position="93"/>
    </location>
</feature>
<reference evidence="2 3" key="1">
    <citation type="submission" date="2019-11" db="EMBL/GenBank/DDBJ databases">
        <title>Whole-genome sequence of a the green, strictly anaerobic photosynthetic bacterium Heliobacillus mobilis DSM 6151.</title>
        <authorList>
            <person name="Kyndt J.A."/>
            <person name="Meyer T.E."/>
        </authorList>
    </citation>
    <scope>NUCLEOTIDE SEQUENCE [LARGE SCALE GENOMIC DNA]</scope>
    <source>
        <strain evidence="2 3">DSM 6151</strain>
    </source>
</reference>
<protein>
    <submittedName>
        <fullName evidence="2">Dabb family protein</fullName>
    </submittedName>
</protein>
<dbReference type="EMBL" id="WNKU01000015">
    <property type="protein sequence ID" value="MTV49808.1"/>
    <property type="molecule type" value="Genomic_DNA"/>
</dbReference>
<keyword evidence="3" id="KW-1185">Reference proteome</keyword>
<accession>A0A6I3SLI4</accession>
<dbReference type="SUPFAM" id="SSF54909">
    <property type="entry name" value="Dimeric alpha+beta barrel"/>
    <property type="match status" value="1"/>
</dbReference>
<sequence>MIVHNLLLKLQDRSSESIENTRKLLLSMGGRIEVIRDLKVFVDIRHAESSYDISLIAKFDSMDDFQTYLPHPVHVEIGNQLKSKLSAAANVCYEE</sequence>